<evidence type="ECO:0000259" key="2">
    <source>
        <dbReference type="Pfam" id="PF25876"/>
    </source>
</evidence>
<gene>
    <name evidence="3" type="primary">yibH</name>
    <name evidence="3" type="ORF">K239x_01270</name>
</gene>
<evidence type="ECO:0000313" key="3">
    <source>
        <dbReference type="EMBL" id="QDT08194.1"/>
    </source>
</evidence>
<keyword evidence="1" id="KW-0175">Coiled coil</keyword>
<dbReference type="Pfam" id="PF25876">
    <property type="entry name" value="HH_MFP_RND"/>
    <property type="match status" value="1"/>
</dbReference>
<dbReference type="PANTHER" id="PTHR30386:SF18">
    <property type="entry name" value="INNER MEMBRANE PROTEIN YIAV-RELATED"/>
    <property type="match status" value="1"/>
</dbReference>
<dbReference type="SUPFAM" id="SSF111369">
    <property type="entry name" value="HlyD-like secretion proteins"/>
    <property type="match status" value="2"/>
</dbReference>
<feature type="coiled-coil region" evidence="1">
    <location>
        <begin position="137"/>
        <end position="223"/>
    </location>
</feature>
<dbReference type="AlphaFoldDB" id="A0A517NM32"/>
<dbReference type="RefSeq" id="WP_145415779.1">
    <property type="nucleotide sequence ID" value="NZ_CP036526.1"/>
</dbReference>
<dbReference type="EMBL" id="CP036526">
    <property type="protein sequence ID" value="QDT08194.1"/>
    <property type="molecule type" value="Genomic_DNA"/>
</dbReference>
<dbReference type="Gene3D" id="2.40.30.170">
    <property type="match status" value="1"/>
</dbReference>
<evidence type="ECO:0000256" key="1">
    <source>
        <dbReference type="SAM" id="Coils"/>
    </source>
</evidence>
<accession>A0A517NM32</accession>
<feature type="domain" description="Multidrug resistance protein MdtA-like alpha-helical hairpin" evidence="2">
    <location>
        <begin position="132"/>
        <end position="197"/>
    </location>
</feature>
<dbReference type="Gene3D" id="2.40.420.20">
    <property type="match status" value="1"/>
</dbReference>
<name>A0A517NM32_9BACT</name>
<dbReference type="InterPro" id="IPR050739">
    <property type="entry name" value="MFP"/>
</dbReference>
<dbReference type="PROSITE" id="PS51257">
    <property type="entry name" value="PROKAR_LIPOPROTEIN"/>
    <property type="match status" value="1"/>
</dbReference>
<evidence type="ECO:0000313" key="4">
    <source>
        <dbReference type="Proteomes" id="UP000319817"/>
    </source>
</evidence>
<dbReference type="Proteomes" id="UP000319817">
    <property type="component" value="Chromosome"/>
</dbReference>
<dbReference type="InterPro" id="IPR058624">
    <property type="entry name" value="MdtA-like_HH"/>
</dbReference>
<organism evidence="3 4">
    <name type="scientific">Stieleria marina</name>
    <dbReference type="NCBI Taxonomy" id="1930275"/>
    <lineage>
        <taxon>Bacteria</taxon>
        <taxon>Pseudomonadati</taxon>
        <taxon>Planctomycetota</taxon>
        <taxon>Planctomycetia</taxon>
        <taxon>Pirellulales</taxon>
        <taxon>Pirellulaceae</taxon>
        <taxon>Stieleria</taxon>
    </lineage>
</organism>
<dbReference type="Gene3D" id="1.10.287.470">
    <property type="entry name" value="Helix hairpin bin"/>
    <property type="match status" value="1"/>
</dbReference>
<dbReference type="Gene3D" id="2.40.50.100">
    <property type="match status" value="1"/>
</dbReference>
<proteinExistence type="predicted"/>
<dbReference type="PANTHER" id="PTHR30386">
    <property type="entry name" value="MEMBRANE FUSION SUBUNIT OF EMRAB-TOLC MULTIDRUG EFFLUX PUMP"/>
    <property type="match status" value="1"/>
</dbReference>
<sequence length="553" mass="61126">MKSPTLILLLLAIVVGCDQTIQEQTSKAPRPVTTIVLSKGVPDSSNVVSGSVKAWKTEDLGFEVGGRLEWVLEPGENIDGRIYSPDGKLLQKGTPLARIDAARYEIAVESASANLDVAKLSKESIEIQLSDSLPAELESARADLKLADIEFDRMEKLNRQNAASRSEYDKTKNDVQNREAAIKAILASQKQAKSQLRSAEAEIKRAQQALNDAKRDLENTTLYGSYRGQISQVMVVPGSVVSAGSAVLTLQMTTPIKAEIELSAEQSRRLRRQRNLPTQFTLPDGQQRNENAFVYSIDPSADPTTRTFTMTLLFLNEQFRDSLSEADDEANIALTQDIWPIKLNRLMGAPDELMVVEEKSILRDAQGAYIYAIANAKLKETMPRILKVKKVRITENDFRVPFLGNWIFRAVTFDDPSSIDELTLYTGELETGDKDPSEWEGDGVMVDSGSQWMLRPGDLVKVDLSDADVGQGFYVPMEAIYQESGRTFVFVAQDDLARKLNVTLKSPDNLDTASMVAIDAPELEEGMRLIVGGVHYLTDGEKINVVATESSKE</sequence>
<reference evidence="3 4" key="1">
    <citation type="submission" date="2019-02" db="EMBL/GenBank/DDBJ databases">
        <title>Deep-cultivation of Planctomycetes and their phenomic and genomic characterization uncovers novel biology.</title>
        <authorList>
            <person name="Wiegand S."/>
            <person name="Jogler M."/>
            <person name="Boedeker C."/>
            <person name="Pinto D."/>
            <person name="Vollmers J."/>
            <person name="Rivas-Marin E."/>
            <person name="Kohn T."/>
            <person name="Peeters S.H."/>
            <person name="Heuer A."/>
            <person name="Rast P."/>
            <person name="Oberbeckmann S."/>
            <person name="Bunk B."/>
            <person name="Jeske O."/>
            <person name="Meyerdierks A."/>
            <person name="Storesund J.E."/>
            <person name="Kallscheuer N."/>
            <person name="Luecker S."/>
            <person name="Lage O.M."/>
            <person name="Pohl T."/>
            <person name="Merkel B.J."/>
            <person name="Hornburger P."/>
            <person name="Mueller R.-W."/>
            <person name="Bruemmer F."/>
            <person name="Labrenz M."/>
            <person name="Spormann A.M."/>
            <person name="Op den Camp H."/>
            <person name="Overmann J."/>
            <person name="Amann R."/>
            <person name="Jetten M.S.M."/>
            <person name="Mascher T."/>
            <person name="Medema M.H."/>
            <person name="Devos D.P."/>
            <person name="Kaster A.-K."/>
            <person name="Ovreas L."/>
            <person name="Rohde M."/>
            <person name="Galperin M.Y."/>
            <person name="Jogler C."/>
        </authorList>
    </citation>
    <scope>NUCLEOTIDE SEQUENCE [LARGE SCALE GENOMIC DNA]</scope>
    <source>
        <strain evidence="3 4">K23_9</strain>
    </source>
</reference>
<keyword evidence="4" id="KW-1185">Reference proteome</keyword>
<protein>
    <submittedName>
        <fullName evidence="3">Inner membrane protein YibH</fullName>
    </submittedName>
</protein>
<dbReference type="OrthoDB" id="231463at2"/>